<dbReference type="PANTHER" id="PTHR46162:SF55">
    <property type="entry name" value="MATH DOMAIN-CONTAINING PROTEIN"/>
    <property type="match status" value="1"/>
</dbReference>
<protein>
    <submittedName>
        <fullName evidence="2">TRAF-like family protein</fullName>
    </submittedName>
</protein>
<dbReference type="CDD" id="cd00121">
    <property type="entry name" value="MATH"/>
    <property type="match status" value="1"/>
</dbReference>
<feature type="domain" description="MATH" evidence="1">
    <location>
        <begin position="90"/>
        <end position="223"/>
    </location>
</feature>
<proteinExistence type="predicted"/>
<gene>
    <name evidence="2" type="ORF">COLO4_05767</name>
</gene>
<dbReference type="Pfam" id="PF22486">
    <property type="entry name" value="MATH_2"/>
    <property type="match status" value="1"/>
</dbReference>
<reference evidence="3" key="1">
    <citation type="submission" date="2013-09" db="EMBL/GenBank/DDBJ databases">
        <title>Corchorus olitorius genome sequencing.</title>
        <authorList>
            <person name="Alam M."/>
            <person name="Haque M.S."/>
            <person name="Islam M.S."/>
            <person name="Emdad E.M."/>
            <person name="Islam M.M."/>
            <person name="Ahmed B."/>
            <person name="Halim A."/>
            <person name="Hossen Q.M.M."/>
            <person name="Hossain M.Z."/>
            <person name="Ahmed R."/>
            <person name="Khan M.M."/>
            <person name="Islam R."/>
            <person name="Rashid M.M."/>
            <person name="Khan S.A."/>
            <person name="Rahman M.S."/>
            <person name="Alam M."/>
            <person name="Yahiya A.S."/>
            <person name="Khan M.S."/>
            <person name="Azam M.S."/>
            <person name="Haque T."/>
            <person name="Lashkar M.Z.H."/>
            <person name="Akhand A.I."/>
            <person name="Morshed G."/>
            <person name="Roy S."/>
            <person name="Uddin K.S."/>
            <person name="Rabeya T."/>
            <person name="Hossain A.S."/>
            <person name="Chowdhury A."/>
            <person name="Snigdha A.R."/>
            <person name="Mortoza M.S."/>
            <person name="Matin S.A."/>
            <person name="Hoque S.M.E."/>
            <person name="Islam M.K."/>
            <person name="Roy D.K."/>
            <person name="Haider R."/>
            <person name="Moosa M.M."/>
            <person name="Elias S.M."/>
            <person name="Hasan A.M."/>
            <person name="Jahan S."/>
            <person name="Shafiuddin M."/>
            <person name="Mahmood N."/>
            <person name="Shommy N.S."/>
        </authorList>
    </citation>
    <scope>NUCLEOTIDE SEQUENCE [LARGE SCALE GENOMIC DNA]</scope>
    <source>
        <strain evidence="3">cv. O-4</strain>
    </source>
</reference>
<comment type="caution">
    <text evidence="2">The sequence shown here is derived from an EMBL/GenBank/DDBJ whole genome shotgun (WGS) entry which is preliminary data.</text>
</comment>
<dbReference type="InterPro" id="IPR002083">
    <property type="entry name" value="MATH/TRAF_dom"/>
</dbReference>
<keyword evidence="3" id="KW-1185">Reference proteome</keyword>
<dbReference type="OrthoDB" id="192247at2759"/>
<dbReference type="STRING" id="93759.A0A1R3KQ20"/>
<dbReference type="Pfam" id="PF00917">
    <property type="entry name" value="MATH"/>
    <property type="match status" value="1"/>
</dbReference>
<evidence type="ECO:0000313" key="3">
    <source>
        <dbReference type="Proteomes" id="UP000187203"/>
    </source>
</evidence>
<dbReference type="InterPro" id="IPR008974">
    <property type="entry name" value="TRAF-like"/>
</dbReference>
<dbReference type="SUPFAM" id="SSF49599">
    <property type="entry name" value="TRAF domain-like"/>
    <property type="match status" value="2"/>
</dbReference>
<name>A0A1R3KQ20_9ROSI</name>
<dbReference type="EMBL" id="AWUE01012453">
    <property type="protein sequence ID" value="OMP09154.1"/>
    <property type="molecule type" value="Genomic_DNA"/>
</dbReference>
<accession>A0A1R3KQ20</accession>
<feature type="domain" description="MATH" evidence="1">
    <location>
        <begin position="1"/>
        <end position="70"/>
    </location>
</feature>
<dbReference type="AlphaFoldDB" id="A0A1R3KQ20"/>
<dbReference type="PANTHER" id="PTHR46162">
    <property type="entry name" value="TRAF-LIKE FAMILY PROTEIN"/>
    <property type="match status" value="1"/>
</dbReference>
<dbReference type="PROSITE" id="PS50144">
    <property type="entry name" value="MATH"/>
    <property type="match status" value="2"/>
</dbReference>
<dbReference type="Gene3D" id="2.60.210.10">
    <property type="entry name" value="Apoptosis, Tumor Necrosis Factor Receptor Associated Protein 2, Chain A"/>
    <property type="match status" value="2"/>
</dbReference>
<organism evidence="2 3">
    <name type="scientific">Corchorus olitorius</name>
    <dbReference type="NCBI Taxonomy" id="93759"/>
    <lineage>
        <taxon>Eukaryota</taxon>
        <taxon>Viridiplantae</taxon>
        <taxon>Streptophyta</taxon>
        <taxon>Embryophyta</taxon>
        <taxon>Tracheophyta</taxon>
        <taxon>Spermatophyta</taxon>
        <taxon>Magnoliopsida</taxon>
        <taxon>eudicotyledons</taxon>
        <taxon>Gunneridae</taxon>
        <taxon>Pentapetalae</taxon>
        <taxon>rosids</taxon>
        <taxon>malvids</taxon>
        <taxon>Malvales</taxon>
        <taxon>Malvaceae</taxon>
        <taxon>Grewioideae</taxon>
        <taxon>Apeibeae</taxon>
        <taxon>Corchorus</taxon>
    </lineage>
</organism>
<dbReference type="SMART" id="SM00061">
    <property type="entry name" value="MATH"/>
    <property type="match status" value="1"/>
</dbReference>
<dbReference type="Proteomes" id="UP000187203">
    <property type="component" value="Unassembled WGS sequence"/>
</dbReference>
<evidence type="ECO:0000313" key="2">
    <source>
        <dbReference type="EMBL" id="OMP09154.1"/>
    </source>
</evidence>
<evidence type="ECO:0000259" key="1">
    <source>
        <dbReference type="PROSITE" id="PS50144"/>
    </source>
</evidence>
<sequence>MKKSCSHCKSESEQDYFCHTGPADEGGESTRRFEETKSEWGLAQLLSIETFEDVSNGYLVDDCCILGAEVFVSKHAGRVECVSFINKPDDNIYTWEIEKFSTLNAYYYDSEHFIVQGRTWKIRIFPKGYNTLQAKGGLSVYLHWVHNNNNGGSASDEKVYAEYKFRVKNQKLDKSLQEYTGKAWFSCGPLDNWGLHEFISRDNLKDSSKAFVVEDRLILEAEIVVTSTTKSLP</sequence>